<evidence type="ECO:0008006" key="5">
    <source>
        <dbReference type="Google" id="ProtNLM"/>
    </source>
</evidence>
<dbReference type="SUPFAM" id="SSF55874">
    <property type="entry name" value="ATPase domain of HSP90 chaperone/DNA topoisomerase II/histidine kinase"/>
    <property type="match status" value="1"/>
</dbReference>
<organism evidence="3 4">
    <name type="scientific">Verminephrobacter eiseniae (strain EF01-2)</name>
    <dbReference type="NCBI Taxonomy" id="391735"/>
    <lineage>
        <taxon>Bacteria</taxon>
        <taxon>Pseudomonadati</taxon>
        <taxon>Pseudomonadota</taxon>
        <taxon>Betaproteobacteria</taxon>
        <taxon>Burkholderiales</taxon>
        <taxon>Comamonadaceae</taxon>
        <taxon>Verminephrobacter</taxon>
    </lineage>
</organism>
<gene>
    <name evidence="3" type="ordered locus">Veis_1182</name>
</gene>
<protein>
    <recommendedName>
        <fullName evidence="5">ATP-binding protein</fullName>
    </recommendedName>
</protein>
<dbReference type="STRING" id="391735.Veis_1182"/>
<dbReference type="EMBL" id="CP000542">
    <property type="protein sequence ID" value="ABM56954.1"/>
    <property type="molecule type" value="Genomic_DNA"/>
</dbReference>
<accession>A1WH47</accession>
<proteinExistence type="predicted"/>
<evidence type="ECO:0000256" key="1">
    <source>
        <dbReference type="SAM" id="Coils"/>
    </source>
</evidence>
<sequence length="671" mass="76059">MHTTSIGIEADPSSSEPDNSKSPTFEMTVDLNVLEHLGINLYSNIAAVLTEAVANAWDADASSVRVRVDPNNQWVEIEDDGIGMSVDDLNGKYLRVGYRRRDDEDAEHGRKTAKGRPVMGRKGLGKLSLFSIADVIEVQSAKNGDRHGFRMTVPDIKKAVHEKQKYHPEPLASDVLTVTQGTKLVLREIKRQRLGKGVAALRKRLARRFSIIGQANGFDIEIDGLPITAADRGDLPKVQFLWTFEGYEPEANTISHVKESESLPARFDAWDSAWRVRGWLGTARKPKDLDDDEGGNLNGIVVFARGRLFHENVLDRLNDGRLYTKYLTGQIEADFLDDDDQPDIATSDRQRVQEDDERYTQLIAFLRSRLNQLEKRWNEWRRKHEVEKAKETSPALAEWLETLPEGYRKSAETLIAKLSALPVDDEDDRKLMYRHGILAFERMKLRGSTEEFVTSVESADRLLAVLADRDALEASLYRDIVKSRLDAIRDFQTIIDEDAKERVLQKYLFDHLWLLDPAWERATGSQIMESRLTTEGVLVAGLTEKERLGRVDIAYRTQAGKHVIVELKKVGRKMGLLELVEQGQTYVDKLRKILREQNVTSPDIEVIFVIGKAVDEEATNPDRLKSSMESIAPGSRIVHYDTLIRGAQEAYSAYIDQTKALDKLENIVNRI</sequence>
<dbReference type="Gene3D" id="3.40.1350.10">
    <property type="match status" value="1"/>
</dbReference>
<dbReference type="HOGENOM" id="CLU_026144_0_0_4"/>
<evidence type="ECO:0000313" key="4">
    <source>
        <dbReference type="Proteomes" id="UP000000374"/>
    </source>
</evidence>
<dbReference type="GO" id="GO:0003676">
    <property type="term" value="F:nucleic acid binding"/>
    <property type="evidence" value="ECO:0007669"/>
    <property type="project" value="InterPro"/>
</dbReference>
<dbReference type="InterPro" id="IPR011856">
    <property type="entry name" value="tRNA_endonuc-like_dom_sf"/>
</dbReference>
<evidence type="ECO:0000313" key="3">
    <source>
        <dbReference type="EMBL" id="ABM56954.1"/>
    </source>
</evidence>
<keyword evidence="4" id="KW-1185">Reference proteome</keyword>
<dbReference type="InterPro" id="IPR036890">
    <property type="entry name" value="HATPase_C_sf"/>
</dbReference>
<dbReference type="GeneID" id="76459840"/>
<name>A1WH47_VEREI</name>
<dbReference type="REBASE" id="14496">
    <property type="entry name" value="VeiORF1182P"/>
</dbReference>
<dbReference type="Proteomes" id="UP000000374">
    <property type="component" value="Chromosome"/>
</dbReference>
<dbReference type="KEGG" id="vei:Veis_1182"/>
<evidence type="ECO:0000256" key="2">
    <source>
        <dbReference type="SAM" id="MobiDB-lite"/>
    </source>
</evidence>
<keyword evidence="1" id="KW-0175">Coiled coil</keyword>
<dbReference type="Gene3D" id="3.30.565.10">
    <property type="entry name" value="Histidine kinase-like ATPase, C-terminal domain"/>
    <property type="match status" value="1"/>
</dbReference>
<dbReference type="RefSeq" id="WP_011808965.1">
    <property type="nucleotide sequence ID" value="NC_008786.1"/>
</dbReference>
<dbReference type="AlphaFoldDB" id="A1WH47"/>
<dbReference type="Pfam" id="PF13589">
    <property type="entry name" value="HATPase_c_3"/>
    <property type="match status" value="1"/>
</dbReference>
<reference evidence="4" key="1">
    <citation type="submission" date="2006-12" db="EMBL/GenBank/DDBJ databases">
        <title>Complete sequence of chromosome 1 of Verminephrobacter eiseniae EF01-2.</title>
        <authorList>
            <person name="Copeland A."/>
            <person name="Lucas S."/>
            <person name="Lapidus A."/>
            <person name="Barry K."/>
            <person name="Detter J.C."/>
            <person name="Glavina del Rio T."/>
            <person name="Dalin E."/>
            <person name="Tice H."/>
            <person name="Pitluck S."/>
            <person name="Chertkov O."/>
            <person name="Brettin T."/>
            <person name="Bruce D."/>
            <person name="Han C."/>
            <person name="Tapia R."/>
            <person name="Gilna P."/>
            <person name="Schmutz J."/>
            <person name="Larimer F."/>
            <person name="Land M."/>
            <person name="Hauser L."/>
            <person name="Kyrpides N."/>
            <person name="Kim E."/>
            <person name="Stahl D."/>
            <person name="Richardson P."/>
        </authorList>
    </citation>
    <scope>NUCLEOTIDE SEQUENCE [LARGE SCALE GENOMIC DNA]</scope>
    <source>
        <strain evidence="4">EF01-2</strain>
    </source>
</reference>
<feature type="region of interest" description="Disordered" evidence="2">
    <location>
        <begin position="1"/>
        <end position="24"/>
    </location>
</feature>
<dbReference type="eggNOG" id="COG0326">
    <property type="taxonomic scope" value="Bacteria"/>
</dbReference>
<feature type="coiled-coil region" evidence="1">
    <location>
        <begin position="356"/>
        <end position="390"/>
    </location>
</feature>